<dbReference type="PANTHER" id="PTHR43429">
    <property type="entry name" value="PYRIDINE NUCLEOTIDE-DISULFIDE OXIDOREDUCTASE DOMAIN-CONTAINING"/>
    <property type="match status" value="1"/>
</dbReference>
<dbReference type="STRING" id="1423775.FD03_GL001500"/>
<evidence type="ECO:0000313" key="11">
    <source>
        <dbReference type="Proteomes" id="UP000051248"/>
    </source>
</evidence>
<feature type="domain" description="Pyridine nucleotide-disulphide oxidoreductase dimerisation" evidence="8">
    <location>
        <begin position="333"/>
        <end position="428"/>
    </location>
</feature>
<evidence type="ECO:0000256" key="5">
    <source>
        <dbReference type="ARBA" id="ARBA00023002"/>
    </source>
</evidence>
<evidence type="ECO:0000256" key="7">
    <source>
        <dbReference type="ARBA" id="ARBA00023284"/>
    </source>
</evidence>
<evidence type="ECO:0000256" key="1">
    <source>
        <dbReference type="ARBA" id="ARBA00001974"/>
    </source>
</evidence>
<dbReference type="eggNOG" id="COG0446">
    <property type="taxonomic scope" value="Bacteria"/>
</dbReference>
<evidence type="ECO:0000256" key="3">
    <source>
        <dbReference type="ARBA" id="ARBA00022630"/>
    </source>
</evidence>
<dbReference type="InterPro" id="IPR036188">
    <property type="entry name" value="FAD/NAD-bd_sf"/>
</dbReference>
<evidence type="ECO:0000256" key="2">
    <source>
        <dbReference type="ARBA" id="ARBA00009130"/>
    </source>
</evidence>
<dbReference type="PATRIC" id="fig|1423775.4.peg.1530"/>
<dbReference type="EMBL" id="AZDZ01000019">
    <property type="protein sequence ID" value="KRK79136.1"/>
    <property type="molecule type" value="Genomic_DNA"/>
</dbReference>
<evidence type="ECO:0000259" key="8">
    <source>
        <dbReference type="Pfam" id="PF02852"/>
    </source>
</evidence>
<keyword evidence="3" id="KW-0285">Flavoprotein</keyword>
<proteinExistence type="inferred from homology"/>
<evidence type="ECO:0000256" key="6">
    <source>
        <dbReference type="ARBA" id="ARBA00023097"/>
    </source>
</evidence>
<dbReference type="Proteomes" id="UP000051248">
    <property type="component" value="Unassembled WGS sequence"/>
</dbReference>
<organism evidence="10 11">
    <name type="scientific">Companilactobacillus nodensis DSM 19682 = JCM 14932 = NBRC 107160</name>
    <dbReference type="NCBI Taxonomy" id="1423775"/>
    <lineage>
        <taxon>Bacteria</taxon>
        <taxon>Bacillati</taxon>
        <taxon>Bacillota</taxon>
        <taxon>Bacilli</taxon>
        <taxon>Lactobacillales</taxon>
        <taxon>Lactobacillaceae</taxon>
        <taxon>Companilactobacillus</taxon>
    </lineage>
</organism>
<dbReference type="PANTHER" id="PTHR43429:SF1">
    <property type="entry name" value="NAD(P)H SULFUR OXIDOREDUCTASE (COA-DEPENDENT)"/>
    <property type="match status" value="1"/>
</dbReference>
<dbReference type="Pfam" id="PF02852">
    <property type="entry name" value="Pyr_redox_dim"/>
    <property type="match status" value="1"/>
</dbReference>
<dbReference type="InterPro" id="IPR023753">
    <property type="entry name" value="FAD/NAD-binding_dom"/>
</dbReference>
<dbReference type="OrthoDB" id="9802028at2"/>
<dbReference type="AlphaFoldDB" id="A0A0R1K6R0"/>
<comment type="caution">
    <text evidence="10">The sequence shown here is derived from an EMBL/GenBank/DDBJ whole genome shotgun (WGS) entry which is preliminary data.</text>
</comment>
<gene>
    <name evidence="10" type="ORF">FD03_GL001500</name>
</gene>
<protein>
    <submittedName>
        <fullName evidence="10">Nadh oxidase</fullName>
    </submittedName>
</protein>
<keyword evidence="6" id="KW-0558">Oxidation</keyword>
<dbReference type="Gene3D" id="3.30.390.30">
    <property type="match status" value="1"/>
</dbReference>
<dbReference type="Gene3D" id="3.50.50.60">
    <property type="entry name" value="FAD/NAD(P)-binding domain"/>
    <property type="match status" value="2"/>
</dbReference>
<dbReference type="Pfam" id="PF07992">
    <property type="entry name" value="Pyr_redox_2"/>
    <property type="match status" value="1"/>
</dbReference>
<keyword evidence="7" id="KW-0676">Redox-active center</keyword>
<dbReference type="PRINTS" id="PR00411">
    <property type="entry name" value="PNDRDTASEI"/>
</dbReference>
<dbReference type="InterPro" id="IPR016156">
    <property type="entry name" value="FAD/NAD-linked_Rdtase_dimer_sf"/>
</dbReference>
<evidence type="ECO:0000256" key="4">
    <source>
        <dbReference type="ARBA" id="ARBA00022827"/>
    </source>
</evidence>
<accession>A0A0R1K6R0</accession>
<name>A0A0R1K6R0_9LACO</name>
<dbReference type="PRINTS" id="PR00368">
    <property type="entry name" value="FADPNR"/>
</dbReference>
<feature type="domain" description="FAD/NAD(P)-binding" evidence="9">
    <location>
        <begin position="1"/>
        <end position="305"/>
    </location>
</feature>
<dbReference type="RefSeq" id="WP_025023052.1">
    <property type="nucleotide sequence ID" value="NZ_AZDZ01000019.1"/>
</dbReference>
<dbReference type="InterPro" id="IPR050260">
    <property type="entry name" value="FAD-bd_OxRdtase"/>
</dbReference>
<keyword evidence="5" id="KW-0560">Oxidoreductase</keyword>
<dbReference type="SUPFAM" id="SSF51905">
    <property type="entry name" value="FAD/NAD(P)-binding domain"/>
    <property type="match status" value="1"/>
</dbReference>
<sequence>MKVVVIGCTHAGIAAIKQILKYYPETEITVYERQSSISYLSCATYLRIEGTVRTLSDALYAEPEDFVKQGVDMEMNHDVIRVDKHDHSLLIQDLTTKKMEKTTYDKLIVATGSTTAIPTISGIENPKVLLCKTYEQAHDLCEHTINKNKIAVIGGGYVGVELAEGYAKSGHEVWLIQQAAYLLNKYVEPSIAQAVEKELTDHGVHVVTCTQVQAFSDADDGGLMVTTDTNNYHVDMAAISAGIIPQTDLLQEQVDTAKNGAIITDEYMQTSDHDILAAGDAAIVHFNPTSSNTYSPLASHAVRQGMLAGINVFERRLRSIGTQSTTGMQVFGQTVASTGLTVEDAKTALLNVASVMYEGPYRPDFMPDAYPVKVVLIYDKNNRKILGAQLMSKHDVSQSANTISALIQNNGTIDQLAFLDMLFSPNFNNPFDYLNLAGQKAVNQENGYLRT</sequence>
<keyword evidence="11" id="KW-1185">Reference proteome</keyword>
<dbReference type="InterPro" id="IPR004099">
    <property type="entry name" value="Pyr_nucl-diS_OxRdtase_dimer"/>
</dbReference>
<evidence type="ECO:0000259" key="9">
    <source>
        <dbReference type="Pfam" id="PF07992"/>
    </source>
</evidence>
<dbReference type="SUPFAM" id="SSF55424">
    <property type="entry name" value="FAD/NAD-linked reductases, dimerisation (C-terminal) domain"/>
    <property type="match status" value="1"/>
</dbReference>
<reference evidence="10 11" key="1">
    <citation type="journal article" date="2015" name="Genome Announc.">
        <title>Expanding the biotechnology potential of lactobacilli through comparative genomics of 213 strains and associated genera.</title>
        <authorList>
            <person name="Sun Z."/>
            <person name="Harris H.M."/>
            <person name="McCann A."/>
            <person name="Guo C."/>
            <person name="Argimon S."/>
            <person name="Zhang W."/>
            <person name="Yang X."/>
            <person name="Jeffery I.B."/>
            <person name="Cooney J.C."/>
            <person name="Kagawa T.F."/>
            <person name="Liu W."/>
            <person name="Song Y."/>
            <person name="Salvetti E."/>
            <person name="Wrobel A."/>
            <person name="Rasinkangas P."/>
            <person name="Parkhill J."/>
            <person name="Rea M.C."/>
            <person name="O'Sullivan O."/>
            <person name="Ritari J."/>
            <person name="Douillard F.P."/>
            <person name="Paul Ross R."/>
            <person name="Yang R."/>
            <person name="Briner A.E."/>
            <person name="Felis G.E."/>
            <person name="de Vos W.M."/>
            <person name="Barrangou R."/>
            <person name="Klaenhammer T.R."/>
            <person name="Caufield P.W."/>
            <person name="Cui Y."/>
            <person name="Zhang H."/>
            <person name="O'Toole P.W."/>
        </authorList>
    </citation>
    <scope>NUCLEOTIDE SEQUENCE [LARGE SCALE GENOMIC DNA]</scope>
    <source>
        <strain evidence="10 11">DSM 19682</strain>
    </source>
</reference>
<dbReference type="GO" id="GO:0016491">
    <property type="term" value="F:oxidoreductase activity"/>
    <property type="evidence" value="ECO:0007669"/>
    <property type="project" value="UniProtKB-KW"/>
</dbReference>
<evidence type="ECO:0000313" key="10">
    <source>
        <dbReference type="EMBL" id="KRK79136.1"/>
    </source>
</evidence>
<comment type="similarity">
    <text evidence="2">Belongs to the class-III pyridine nucleotide-disulfide oxidoreductase family.</text>
</comment>
<keyword evidence="4" id="KW-0274">FAD</keyword>
<comment type="cofactor">
    <cofactor evidence="1">
        <name>FAD</name>
        <dbReference type="ChEBI" id="CHEBI:57692"/>
    </cofactor>
</comment>